<keyword evidence="3" id="KW-0560">Oxidoreductase</keyword>
<proteinExistence type="inferred from homology"/>
<comment type="similarity">
    <text evidence="1">Belongs to the carotenoid oxygenase family.</text>
</comment>
<dbReference type="GO" id="GO:0016121">
    <property type="term" value="P:carotene catabolic process"/>
    <property type="evidence" value="ECO:0007669"/>
    <property type="project" value="TreeGrafter"/>
</dbReference>
<dbReference type="Proteomes" id="UP000037460">
    <property type="component" value="Unassembled WGS sequence"/>
</dbReference>
<gene>
    <name evidence="6" type="ORF">Ctob_000172</name>
</gene>
<dbReference type="Pfam" id="PF03055">
    <property type="entry name" value="RPE65"/>
    <property type="match status" value="1"/>
</dbReference>
<evidence type="ECO:0000256" key="3">
    <source>
        <dbReference type="ARBA" id="ARBA00023002"/>
    </source>
</evidence>
<keyword evidence="7" id="KW-1185">Reference proteome</keyword>
<dbReference type="EMBL" id="JWZX01002881">
    <property type="protein sequence ID" value="KOO26199.1"/>
    <property type="molecule type" value="Genomic_DNA"/>
</dbReference>
<sequence>MAYDQSLNVFPHGFFAGFPFERDAPLSFEVLQKHLDGHLTHAATCMVEGAREAAHIFHSINVYDAEDGTIVADVTWANGDDFDGGASVTSRGLCRFVISPHAQRATRMMLSSERELNAESDDALTPNDVVKVDTASGEVVTWALHGYSASEPQMVPHPGDRAAEDEGVLLIPANEIAQERSWLLVLDARNLRELARLPAPIEVNTGLHNLFVPEQHSFLIKP</sequence>
<accession>A0A0M0JHZ1</accession>
<evidence type="ECO:0000256" key="5">
    <source>
        <dbReference type="PIRSR" id="PIRSR604294-1"/>
    </source>
</evidence>
<dbReference type="OrthoDB" id="1069523at2759"/>
<evidence type="ECO:0000256" key="2">
    <source>
        <dbReference type="ARBA" id="ARBA00022723"/>
    </source>
</evidence>
<dbReference type="GO" id="GO:0046872">
    <property type="term" value="F:metal ion binding"/>
    <property type="evidence" value="ECO:0007669"/>
    <property type="project" value="UniProtKB-KW"/>
</dbReference>
<evidence type="ECO:0000256" key="4">
    <source>
        <dbReference type="ARBA" id="ARBA00023004"/>
    </source>
</evidence>
<evidence type="ECO:0000313" key="7">
    <source>
        <dbReference type="Proteomes" id="UP000037460"/>
    </source>
</evidence>
<protein>
    <submittedName>
        <fullName evidence="6">Carotenoid oxygenase</fullName>
    </submittedName>
</protein>
<dbReference type="GO" id="GO:0003834">
    <property type="term" value="F:beta-carotene 15,15'-dioxygenase activity"/>
    <property type="evidence" value="ECO:0007669"/>
    <property type="project" value="TreeGrafter"/>
</dbReference>
<name>A0A0M0JHZ1_9EUKA</name>
<comment type="caution">
    <text evidence="6">The sequence shown here is derived from an EMBL/GenBank/DDBJ whole genome shotgun (WGS) entry which is preliminary data.</text>
</comment>
<evidence type="ECO:0000256" key="1">
    <source>
        <dbReference type="ARBA" id="ARBA00006787"/>
    </source>
</evidence>
<dbReference type="InterPro" id="IPR004294">
    <property type="entry name" value="Carotenoid_Oase"/>
</dbReference>
<dbReference type="GO" id="GO:0042574">
    <property type="term" value="P:retinal metabolic process"/>
    <property type="evidence" value="ECO:0007669"/>
    <property type="project" value="TreeGrafter"/>
</dbReference>
<feature type="binding site" evidence="5">
    <location>
        <position position="208"/>
    </location>
    <ligand>
        <name>Fe cation</name>
        <dbReference type="ChEBI" id="CHEBI:24875"/>
        <note>catalytic</note>
    </ligand>
</feature>
<comment type="cofactor">
    <cofactor evidence="5">
        <name>Fe(2+)</name>
        <dbReference type="ChEBI" id="CHEBI:29033"/>
    </cofactor>
    <text evidence="5">Binds 1 Fe(2+) ion per subunit.</text>
</comment>
<keyword evidence="4 5" id="KW-0408">Iron</keyword>
<evidence type="ECO:0000313" key="6">
    <source>
        <dbReference type="EMBL" id="KOO26199.1"/>
    </source>
</evidence>
<keyword evidence="2 5" id="KW-0479">Metal-binding</keyword>
<dbReference type="PANTHER" id="PTHR10543:SF24">
    <property type="entry name" value="CAROTENOID ISOMEROOXYGENASE"/>
    <property type="match status" value="1"/>
</dbReference>
<dbReference type="GO" id="GO:0010436">
    <property type="term" value="F:carotenoid dioxygenase activity"/>
    <property type="evidence" value="ECO:0007669"/>
    <property type="project" value="TreeGrafter"/>
</dbReference>
<dbReference type="PANTHER" id="PTHR10543">
    <property type="entry name" value="BETA-CAROTENE DIOXYGENASE"/>
    <property type="match status" value="1"/>
</dbReference>
<dbReference type="AlphaFoldDB" id="A0A0M0JHZ1"/>
<organism evidence="6 7">
    <name type="scientific">Chrysochromulina tobinii</name>
    <dbReference type="NCBI Taxonomy" id="1460289"/>
    <lineage>
        <taxon>Eukaryota</taxon>
        <taxon>Haptista</taxon>
        <taxon>Haptophyta</taxon>
        <taxon>Prymnesiophyceae</taxon>
        <taxon>Prymnesiales</taxon>
        <taxon>Chrysochromulinaceae</taxon>
        <taxon>Chrysochromulina</taxon>
    </lineage>
</organism>
<reference evidence="7" key="1">
    <citation type="journal article" date="2015" name="PLoS Genet.">
        <title>Genome Sequence and Transcriptome Analyses of Chrysochromulina tobin: Metabolic Tools for Enhanced Algal Fitness in the Prominent Order Prymnesiales (Haptophyceae).</title>
        <authorList>
            <person name="Hovde B.T."/>
            <person name="Deodato C.R."/>
            <person name="Hunsperger H.M."/>
            <person name="Ryken S.A."/>
            <person name="Yost W."/>
            <person name="Jha R.K."/>
            <person name="Patterson J."/>
            <person name="Monnat R.J. Jr."/>
            <person name="Barlow S.B."/>
            <person name="Starkenburg S.R."/>
            <person name="Cattolico R.A."/>
        </authorList>
    </citation>
    <scope>NUCLEOTIDE SEQUENCE</scope>
    <source>
        <strain evidence="7">CCMP291</strain>
    </source>
</reference>